<sequence length="275" mass="29925">MNKTRTSLFHLVSVAAAILFLFPLAWAVVSSLRSPEDARSGDLLPAAFSFGNYTRLAEYGIGLLGYSWNSLFTAVLTVAGTVVVCTLAGYGFSRYTFRGKKPLFVVILAILMVPYATMLLPLYILLRNLGLQDSLVGLALVMIMFQLPFGILIMRNAFDSVPVELEEAALLDGCGPVKALRHVSLRIVTPGIVTIALFAFLASWNEFLAPLIFLNDGDKYTLPIMLVNVRSGTFGEIDYGALQAGVVVAMIPCLVLYLVLQRYYVSGLLNGALRG</sequence>
<dbReference type="EMBL" id="JACHMM010000001">
    <property type="protein sequence ID" value="MBB5788198.1"/>
    <property type="molecule type" value="Genomic_DNA"/>
</dbReference>
<dbReference type="RefSeq" id="WP_184822730.1">
    <property type="nucleotide sequence ID" value="NZ_JACHMM010000001.1"/>
</dbReference>
<gene>
    <name evidence="9" type="ORF">HD601_002773</name>
</gene>
<dbReference type="InterPro" id="IPR035906">
    <property type="entry name" value="MetI-like_sf"/>
</dbReference>
<keyword evidence="4 7" id="KW-0812">Transmembrane</keyword>
<evidence type="ECO:0000256" key="1">
    <source>
        <dbReference type="ARBA" id="ARBA00004651"/>
    </source>
</evidence>
<evidence type="ECO:0000256" key="3">
    <source>
        <dbReference type="ARBA" id="ARBA00022475"/>
    </source>
</evidence>
<dbReference type="GO" id="GO:0005886">
    <property type="term" value="C:plasma membrane"/>
    <property type="evidence" value="ECO:0007669"/>
    <property type="project" value="UniProtKB-SubCell"/>
</dbReference>
<name>A0A7W9GQX3_9ACTN</name>
<dbReference type="Pfam" id="PF00528">
    <property type="entry name" value="BPD_transp_1"/>
    <property type="match status" value="1"/>
</dbReference>
<dbReference type="AlphaFoldDB" id="A0A7W9GQX3"/>
<evidence type="ECO:0000256" key="7">
    <source>
        <dbReference type="RuleBase" id="RU363032"/>
    </source>
</evidence>
<dbReference type="Proteomes" id="UP000542813">
    <property type="component" value="Unassembled WGS sequence"/>
</dbReference>
<dbReference type="GO" id="GO:0055085">
    <property type="term" value="P:transmembrane transport"/>
    <property type="evidence" value="ECO:0007669"/>
    <property type="project" value="InterPro"/>
</dbReference>
<evidence type="ECO:0000259" key="8">
    <source>
        <dbReference type="PROSITE" id="PS50928"/>
    </source>
</evidence>
<keyword evidence="10" id="KW-1185">Reference proteome</keyword>
<evidence type="ECO:0000256" key="4">
    <source>
        <dbReference type="ARBA" id="ARBA00022692"/>
    </source>
</evidence>
<dbReference type="PANTHER" id="PTHR43744">
    <property type="entry name" value="ABC TRANSPORTER PERMEASE PROTEIN MG189-RELATED-RELATED"/>
    <property type="match status" value="1"/>
</dbReference>
<feature type="transmembrane region" description="Helical" evidence="7">
    <location>
        <begin position="103"/>
        <end position="124"/>
    </location>
</feature>
<keyword evidence="2 7" id="KW-0813">Transport</keyword>
<feature type="domain" description="ABC transmembrane type-1" evidence="8">
    <location>
        <begin position="67"/>
        <end position="260"/>
    </location>
</feature>
<evidence type="ECO:0000256" key="2">
    <source>
        <dbReference type="ARBA" id="ARBA00022448"/>
    </source>
</evidence>
<feature type="transmembrane region" description="Helical" evidence="7">
    <location>
        <begin position="240"/>
        <end position="260"/>
    </location>
</feature>
<protein>
    <submittedName>
        <fullName evidence="9">Multiple sugar transport system permease protein</fullName>
    </submittedName>
</protein>
<keyword evidence="9" id="KW-0762">Sugar transport</keyword>
<keyword evidence="3" id="KW-1003">Cell membrane</keyword>
<dbReference type="PANTHER" id="PTHR43744:SF8">
    <property type="entry name" value="SN-GLYCEROL-3-PHOSPHATE TRANSPORT SYSTEM PERMEASE PROTEIN UGPE"/>
    <property type="match status" value="1"/>
</dbReference>
<organism evidence="9 10">
    <name type="scientific">Jiangella mangrovi</name>
    <dbReference type="NCBI Taxonomy" id="1524084"/>
    <lineage>
        <taxon>Bacteria</taxon>
        <taxon>Bacillati</taxon>
        <taxon>Actinomycetota</taxon>
        <taxon>Actinomycetes</taxon>
        <taxon>Jiangellales</taxon>
        <taxon>Jiangellaceae</taxon>
        <taxon>Jiangella</taxon>
    </lineage>
</organism>
<comment type="caution">
    <text evidence="9">The sequence shown here is derived from an EMBL/GenBank/DDBJ whole genome shotgun (WGS) entry which is preliminary data.</text>
</comment>
<comment type="subcellular location">
    <subcellularLocation>
        <location evidence="1 7">Cell membrane</location>
        <topology evidence="1 7">Multi-pass membrane protein</topology>
    </subcellularLocation>
</comment>
<dbReference type="Gene3D" id="1.10.3720.10">
    <property type="entry name" value="MetI-like"/>
    <property type="match status" value="1"/>
</dbReference>
<evidence type="ECO:0000313" key="10">
    <source>
        <dbReference type="Proteomes" id="UP000542813"/>
    </source>
</evidence>
<evidence type="ECO:0000313" key="9">
    <source>
        <dbReference type="EMBL" id="MBB5788198.1"/>
    </source>
</evidence>
<comment type="similarity">
    <text evidence="7">Belongs to the binding-protein-dependent transport system permease family.</text>
</comment>
<dbReference type="CDD" id="cd06261">
    <property type="entry name" value="TM_PBP2"/>
    <property type="match status" value="1"/>
</dbReference>
<evidence type="ECO:0000256" key="6">
    <source>
        <dbReference type="ARBA" id="ARBA00023136"/>
    </source>
</evidence>
<keyword evidence="5 7" id="KW-1133">Transmembrane helix</keyword>
<proteinExistence type="inferred from homology"/>
<keyword evidence="6 7" id="KW-0472">Membrane</keyword>
<dbReference type="PROSITE" id="PS50928">
    <property type="entry name" value="ABC_TM1"/>
    <property type="match status" value="1"/>
</dbReference>
<feature type="transmembrane region" description="Helical" evidence="7">
    <location>
        <begin position="136"/>
        <end position="154"/>
    </location>
</feature>
<dbReference type="SUPFAM" id="SSF161098">
    <property type="entry name" value="MetI-like"/>
    <property type="match status" value="1"/>
</dbReference>
<feature type="transmembrane region" description="Helical" evidence="7">
    <location>
        <begin position="71"/>
        <end position="91"/>
    </location>
</feature>
<accession>A0A7W9GQX3</accession>
<dbReference type="InterPro" id="IPR000515">
    <property type="entry name" value="MetI-like"/>
</dbReference>
<feature type="transmembrane region" description="Helical" evidence="7">
    <location>
        <begin position="187"/>
        <end position="204"/>
    </location>
</feature>
<evidence type="ECO:0000256" key="5">
    <source>
        <dbReference type="ARBA" id="ARBA00022989"/>
    </source>
</evidence>
<reference evidence="9 10" key="1">
    <citation type="submission" date="2020-08" db="EMBL/GenBank/DDBJ databases">
        <title>Sequencing the genomes of 1000 actinobacteria strains.</title>
        <authorList>
            <person name="Klenk H.-P."/>
        </authorList>
    </citation>
    <scope>NUCLEOTIDE SEQUENCE [LARGE SCALE GENOMIC DNA]</scope>
    <source>
        <strain evidence="9 10">DSM 102122</strain>
    </source>
</reference>